<dbReference type="PANTHER" id="PTHR46124:SF2">
    <property type="entry name" value="D-AMINOACYL-TRNA DEACYLASE"/>
    <property type="match status" value="1"/>
</dbReference>
<dbReference type="GO" id="GO:0016788">
    <property type="term" value="F:hydrolase activity, acting on ester bonds"/>
    <property type="evidence" value="ECO:0007669"/>
    <property type="project" value="InterPro"/>
</dbReference>
<feature type="binding site" evidence="4">
    <location>
        <position position="6"/>
    </location>
    <ligand>
        <name>a divalent metal cation</name>
        <dbReference type="ChEBI" id="CHEBI:60240"/>
        <label>1</label>
    </ligand>
</feature>
<dbReference type="RefSeq" id="WP_126981079.1">
    <property type="nucleotide sequence ID" value="NZ_PQSP01000012.1"/>
</dbReference>
<dbReference type="PROSITE" id="PS01091">
    <property type="entry name" value="TATD_3"/>
    <property type="match status" value="1"/>
</dbReference>
<dbReference type="Proteomes" id="UP000286947">
    <property type="component" value="Unassembled WGS sequence"/>
</dbReference>
<evidence type="ECO:0000256" key="2">
    <source>
        <dbReference type="ARBA" id="ARBA00022723"/>
    </source>
</evidence>
<comment type="caution">
    <text evidence="5">The sequence shown here is derived from an EMBL/GenBank/DDBJ whole genome shotgun (WGS) entry which is preliminary data.</text>
</comment>
<dbReference type="Pfam" id="PF01026">
    <property type="entry name" value="TatD_DNase"/>
    <property type="match status" value="1"/>
</dbReference>
<proteinExistence type="inferred from homology"/>
<feature type="binding site" evidence="4">
    <location>
        <position position="139"/>
    </location>
    <ligand>
        <name>a divalent metal cation</name>
        <dbReference type="ChEBI" id="CHEBI:60240"/>
        <label>2</label>
    </ligand>
</feature>
<evidence type="ECO:0000256" key="4">
    <source>
        <dbReference type="PIRSR" id="PIRSR005902-1"/>
    </source>
</evidence>
<dbReference type="SUPFAM" id="SSF51556">
    <property type="entry name" value="Metallo-dependent hydrolases"/>
    <property type="match status" value="1"/>
</dbReference>
<dbReference type="InterPro" id="IPR018228">
    <property type="entry name" value="DNase_TatD-rel_CS"/>
</dbReference>
<reference evidence="5 6" key="1">
    <citation type="submission" date="2018-01" db="EMBL/GenBank/DDBJ databases">
        <title>Saezia sanguinis gen. nov., sp. nov., in the order Burkholderiales isolated from human blood.</title>
        <authorList>
            <person name="Medina-Pascual M.J."/>
            <person name="Valdezate S."/>
            <person name="Monzon S."/>
            <person name="Cuesta I."/>
            <person name="Carrasco G."/>
            <person name="Villalon P."/>
            <person name="Saez-Nieto J.A."/>
        </authorList>
    </citation>
    <scope>NUCLEOTIDE SEQUENCE [LARGE SCALE GENOMIC DNA]</scope>
    <source>
        <strain evidence="5 6">CNM695-12</strain>
    </source>
</reference>
<dbReference type="InterPro" id="IPR032466">
    <property type="entry name" value="Metal_Hydrolase"/>
</dbReference>
<dbReference type="EC" id="3.1.-.-" evidence="5"/>
<gene>
    <name evidence="5" type="primary">yjjV</name>
    <name evidence="5" type="ORF">CUZ56_02920</name>
</gene>
<dbReference type="PIRSF" id="PIRSF005902">
    <property type="entry name" value="DNase_TatD"/>
    <property type="match status" value="1"/>
</dbReference>
<comment type="similarity">
    <text evidence="1">Belongs to the metallo-dependent hydrolases superfamily. TatD-type hydrolase family.</text>
</comment>
<dbReference type="CDD" id="cd01310">
    <property type="entry name" value="TatD_DNAse"/>
    <property type="match status" value="1"/>
</dbReference>
<sequence length="288" mass="32280">MWIDSHCHLDAPEFLADREGVFARARQAGVTQMVIPAVAPLHFDMAAQLAAAQRCAYALGVHPLWMGDDSSDNQREADEQVMQQVHAAWQRYAADPRLVAVGEIGLDYFVEGLSRERQWFFYTEQLKLARQYGYPVILHVRKSADMLLKGLRQFPVSSGIAHAFNGSEQQAQAFMDLGFKLGFGGACTFERARQIRHLAQTLPLQALVLETDAPDMPPQWLYRTAEQRAQGEPQGRNEPAQLPRIAQVIAQLRGMRLDKLAEAARENTWQALPKLRQLDGDAAPLPPV</sequence>
<dbReference type="EMBL" id="PQSP01000012">
    <property type="protein sequence ID" value="RUS65463.1"/>
    <property type="molecule type" value="Genomic_DNA"/>
</dbReference>
<dbReference type="InterPro" id="IPR001130">
    <property type="entry name" value="TatD-like"/>
</dbReference>
<keyword evidence="3 5" id="KW-0378">Hydrolase</keyword>
<keyword evidence="6" id="KW-1185">Reference proteome</keyword>
<dbReference type="OrthoDB" id="9810005at2"/>
<organism evidence="5 6">
    <name type="scientific">Saezia sanguinis</name>
    <dbReference type="NCBI Taxonomy" id="1965230"/>
    <lineage>
        <taxon>Bacteria</taxon>
        <taxon>Pseudomonadati</taxon>
        <taxon>Pseudomonadota</taxon>
        <taxon>Betaproteobacteria</taxon>
        <taxon>Burkholderiales</taxon>
        <taxon>Saeziaceae</taxon>
        <taxon>Saezia</taxon>
    </lineage>
</organism>
<feature type="binding site" evidence="4">
    <location>
        <position position="8"/>
    </location>
    <ligand>
        <name>a divalent metal cation</name>
        <dbReference type="ChEBI" id="CHEBI:60240"/>
        <label>1</label>
    </ligand>
</feature>
<dbReference type="FunFam" id="3.20.20.140:FF:000005">
    <property type="entry name" value="TatD family hydrolase"/>
    <property type="match status" value="1"/>
</dbReference>
<name>A0A433S9N6_9BURK</name>
<dbReference type="PANTHER" id="PTHR46124">
    <property type="entry name" value="D-AMINOACYL-TRNA DEACYLASE"/>
    <property type="match status" value="1"/>
</dbReference>
<feature type="binding site" evidence="4">
    <location>
        <position position="212"/>
    </location>
    <ligand>
        <name>a divalent metal cation</name>
        <dbReference type="ChEBI" id="CHEBI:60240"/>
        <label>1</label>
    </ligand>
</feature>
<dbReference type="Gene3D" id="3.20.20.140">
    <property type="entry name" value="Metal-dependent hydrolases"/>
    <property type="match status" value="1"/>
</dbReference>
<dbReference type="AlphaFoldDB" id="A0A433S9N6"/>
<protein>
    <submittedName>
        <fullName evidence="5">Putative metal-dependent hydrolase YjjV</fullName>
        <ecNumber evidence="5">3.1.-.-</ecNumber>
    </submittedName>
</protein>
<evidence type="ECO:0000313" key="5">
    <source>
        <dbReference type="EMBL" id="RUS65463.1"/>
    </source>
</evidence>
<dbReference type="GO" id="GO:0046872">
    <property type="term" value="F:metal ion binding"/>
    <property type="evidence" value="ECO:0007669"/>
    <property type="project" value="UniProtKB-KW"/>
</dbReference>
<feature type="binding site" evidence="4">
    <location>
        <position position="162"/>
    </location>
    <ligand>
        <name>a divalent metal cation</name>
        <dbReference type="ChEBI" id="CHEBI:60240"/>
        <label>2</label>
    </ligand>
</feature>
<evidence type="ECO:0000256" key="3">
    <source>
        <dbReference type="ARBA" id="ARBA00022801"/>
    </source>
</evidence>
<accession>A0A433S9N6</accession>
<evidence type="ECO:0000256" key="1">
    <source>
        <dbReference type="ARBA" id="ARBA00009275"/>
    </source>
</evidence>
<evidence type="ECO:0000313" key="6">
    <source>
        <dbReference type="Proteomes" id="UP000286947"/>
    </source>
</evidence>
<feature type="binding site" evidence="4">
    <location>
        <position position="103"/>
    </location>
    <ligand>
        <name>a divalent metal cation</name>
        <dbReference type="ChEBI" id="CHEBI:60240"/>
        <label>1</label>
    </ligand>
</feature>
<keyword evidence="2 4" id="KW-0479">Metal-binding</keyword>